<comment type="similarity">
    <text evidence="1">Belongs to the SCO1/2 family.</text>
</comment>
<proteinExistence type="inferred from homology"/>
<sequence length="193" mass="20514">MNLRPLSCAVLLCLAACQDRHAPAEAPPLAGARLGGPFSLTDQAGRPVSDRSFAGRYRLIYFGYSYCPDVCPTTLQALMAGYHRLPAEVARRIVPIFITVDPARDTPPVLARYVAAFGPELVGLTGPADRIAPIARAYGVSFHAQPAAPGSTGYLVDHVSQPILYGPDGAPIVLLPADQGPDAVAATLRRWVR</sequence>
<dbReference type="PANTHER" id="PTHR12151">
    <property type="entry name" value="ELECTRON TRANSPORT PROTIN SCO1/SENC FAMILY MEMBER"/>
    <property type="match status" value="1"/>
</dbReference>
<evidence type="ECO:0000313" key="2">
    <source>
        <dbReference type="EMBL" id="USI74250.1"/>
    </source>
</evidence>
<dbReference type="CDD" id="cd02968">
    <property type="entry name" value="SCO"/>
    <property type="match status" value="1"/>
</dbReference>
<dbReference type="Gene3D" id="3.40.30.10">
    <property type="entry name" value="Glutaredoxin"/>
    <property type="match status" value="1"/>
</dbReference>
<name>A0ABY4XBJ1_9SPHN</name>
<protein>
    <submittedName>
        <fullName evidence="2">SCO family protein</fullName>
    </submittedName>
</protein>
<dbReference type="PANTHER" id="PTHR12151:SF25">
    <property type="entry name" value="LINALOOL DEHYDRATASE_ISOMERASE DOMAIN-CONTAINING PROTEIN"/>
    <property type="match status" value="1"/>
</dbReference>
<evidence type="ECO:0000313" key="3">
    <source>
        <dbReference type="Proteomes" id="UP001056937"/>
    </source>
</evidence>
<reference evidence="2" key="1">
    <citation type="journal article" date="2022" name="Toxins">
        <title>Genomic Analysis of Sphingopyxis sp. USTB-05 for Biodegrading Cyanobacterial Hepatotoxins.</title>
        <authorList>
            <person name="Liu C."/>
            <person name="Xu Q."/>
            <person name="Zhao Z."/>
            <person name="Zhang H."/>
            <person name="Liu X."/>
            <person name="Yin C."/>
            <person name="Liu Y."/>
            <person name="Yan H."/>
        </authorList>
    </citation>
    <scope>NUCLEOTIDE SEQUENCE</scope>
    <source>
        <strain evidence="2">NBD5</strain>
    </source>
</reference>
<dbReference type="SUPFAM" id="SSF52833">
    <property type="entry name" value="Thioredoxin-like"/>
    <property type="match status" value="1"/>
</dbReference>
<accession>A0ABY4XBJ1</accession>
<dbReference type="EMBL" id="CP084930">
    <property type="protein sequence ID" value="USI74250.1"/>
    <property type="molecule type" value="Genomic_DNA"/>
</dbReference>
<organism evidence="2 3">
    <name type="scientific">Sphingomonas morindae</name>
    <dbReference type="NCBI Taxonomy" id="1541170"/>
    <lineage>
        <taxon>Bacteria</taxon>
        <taxon>Pseudomonadati</taxon>
        <taxon>Pseudomonadota</taxon>
        <taxon>Alphaproteobacteria</taxon>
        <taxon>Sphingomonadales</taxon>
        <taxon>Sphingomonadaceae</taxon>
        <taxon>Sphingomonas</taxon>
    </lineage>
</organism>
<dbReference type="Pfam" id="PF02630">
    <property type="entry name" value="SCO1-SenC"/>
    <property type="match status" value="1"/>
</dbReference>
<gene>
    <name evidence="2" type="ORF">LHA26_07290</name>
</gene>
<evidence type="ECO:0000256" key="1">
    <source>
        <dbReference type="ARBA" id="ARBA00010996"/>
    </source>
</evidence>
<dbReference type="RefSeq" id="WP_252168054.1">
    <property type="nucleotide sequence ID" value="NZ_CP084930.1"/>
</dbReference>
<dbReference type="InterPro" id="IPR036249">
    <property type="entry name" value="Thioredoxin-like_sf"/>
</dbReference>
<keyword evidence="3" id="KW-1185">Reference proteome</keyword>
<dbReference type="Proteomes" id="UP001056937">
    <property type="component" value="Chromosome 1"/>
</dbReference>
<dbReference type="InterPro" id="IPR003782">
    <property type="entry name" value="SCO1/SenC"/>
</dbReference>